<keyword evidence="3" id="KW-1185">Reference proteome</keyword>
<evidence type="ECO:0000313" key="2">
    <source>
        <dbReference type="EMBL" id="BDI07582.1"/>
    </source>
</evidence>
<gene>
    <name evidence="2" type="ORF">CATMQ487_45520</name>
</gene>
<dbReference type="EMBL" id="AP025730">
    <property type="protein sequence ID" value="BDI07582.1"/>
    <property type="molecule type" value="Genomic_DNA"/>
</dbReference>
<evidence type="ECO:0000256" key="1">
    <source>
        <dbReference type="SAM" id="MobiDB-lite"/>
    </source>
</evidence>
<dbReference type="Proteomes" id="UP001057498">
    <property type="component" value="Chromosome"/>
</dbReference>
<organism evidence="2 3">
    <name type="scientific">Sphaerotilus microaerophilus</name>
    <dbReference type="NCBI Taxonomy" id="2914710"/>
    <lineage>
        <taxon>Bacteria</taxon>
        <taxon>Pseudomonadati</taxon>
        <taxon>Pseudomonadota</taxon>
        <taxon>Betaproteobacteria</taxon>
        <taxon>Burkholderiales</taxon>
        <taxon>Sphaerotilaceae</taxon>
        <taxon>Sphaerotilus</taxon>
    </lineage>
</organism>
<feature type="region of interest" description="Disordered" evidence="1">
    <location>
        <begin position="1"/>
        <end position="72"/>
    </location>
</feature>
<protein>
    <submittedName>
        <fullName evidence="2">Uncharacterized protein</fullName>
    </submittedName>
</protein>
<reference evidence="2" key="1">
    <citation type="submission" date="2022-04" db="EMBL/GenBank/DDBJ databases">
        <title>Whole genome sequence of Sphaerotilus sp. FB-5.</title>
        <authorList>
            <person name="Takeda M."/>
            <person name="Narihara S."/>
            <person name="Akimoto M."/>
            <person name="Akimoto R."/>
            <person name="Nishiyashiki S."/>
            <person name="Murakami T."/>
        </authorList>
    </citation>
    <scope>NUCLEOTIDE SEQUENCE</scope>
    <source>
        <strain evidence="2">FB-5</strain>
    </source>
</reference>
<proteinExistence type="predicted"/>
<sequence length="72" mass="7122">MAGRAGGVMDIGNGICNGIPTSDGSRHPRRPASRAAPGSGQSGTSPAADRAVARIDMITIPSPSTGAGPRPR</sequence>
<accession>A0ABN6PTZ1</accession>
<evidence type="ECO:0000313" key="3">
    <source>
        <dbReference type="Proteomes" id="UP001057498"/>
    </source>
</evidence>
<name>A0ABN6PTZ1_9BURK</name>